<evidence type="ECO:0000313" key="3">
    <source>
        <dbReference type="Proteomes" id="UP000292507"/>
    </source>
</evidence>
<organism evidence="2 3">
    <name type="scientific">Blastococcus saxobsidens</name>
    <dbReference type="NCBI Taxonomy" id="138336"/>
    <lineage>
        <taxon>Bacteria</taxon>
        <taxon>Bacillati</taxon>
        <taxon>Actinomycetota</taxon>
        <taxon>Actinomycetes</taxon>
        <taxon>Geodermatophilales</taxon>
        <taxon>Geodermatophilaceae</taxon>
        <taxon>Blastococcus</taxon>
    </lineage>
</organism>
<gene>
    <name evidence="2" type="ORF">BKA19_4081</name>
</gene>
<evidence type="ECO:0000313" key="2">
    <source>
        <dbReference type="EMBL" id="RZU34318.1"/>
    </source>
</evidence>
<proteinExistence type="predicted"/>
<feature type="region of interest" description="Disordered" evidence="1">
    <location>
        <begin position="72"/>
        <end position="104"/>
    </location>
</feature>
<comment type="caution">
    <text evidence="2">The sequence shown here is derived from an EMBL/GenBank/DDBJ whole genome shotgun (WGS) entry which is preliminary data.</text>
</comment>
<dbReference type="RefSeq" id="WP_104526596.1">
    <property type="nucleotide sequence ID" value="NZ_POQT01000001.1"/>
</dbReference>
<dbReference type="OrthoDB" id="5189092at2"/>
<evidence type="ECO:0000256" key="1">
    <source>
        <dbReference type="SAM" id="MobiDB-lite"/>
    </source>
</evidence>
<sequence>MLHPVGPLPAAVYWRRRLVVLVVLAAVVGGLTWGAVALVGSRGAGGESTGTATPTELPALERVVPSVAALRTPEAPAAPPPPPSEEPPPAAASAPAPGGPCADDMVALEVRTPGQVAPGSKPTFELVLTNTSPVPCVRALDKELQELVLIDASGARVWGSNDCFPENSDEPRELAPGETVVVPLLWGGLTSEPTCTAPRVPPAPGSYVVRGRLDTKASGDAPLVIG</sequence>
<feature type="compositionally biased region" description="Pro residues" evidence="1">
    <location>
        <begin position="76"/>
        <end position="90"/>
    </location>
</feature>
<feature type="compositionally biased region" description="Low complexity" evidence="1">
    <location>
        <begin position="91"/>
        <end position="100"/>
    </location>
</feature>
<dbReference type="AlphaFoldDB" id="A0A4Q7YBQ8"/>
<name>A0A4Q7YBQ8_9ACTN</name>
<keyword evidence="3" id="KW-1185">Reference proteome</keyword>
<reference evidence="2 3" key="1">
    <citation type="submission" date="2019-02" db="EMBL/GenBank/DDBJ databases">
        <title>Sequencing the genomes of 1000 actinobacteria strains.</title>
        <authorList>
            <person name="Klenk H.-P."/>
        </authorList>
    </citation>
    <scope>NUCLEOTIDE SEQUENCE [LARGE SCALE GENOMIC DNA]</scope>
    <source>
        <strain evidence="2 3">DSM 44509</strain>
    </source>
</reference>
<accession>A0A4Q7YBQ8</accession>
<evidence type="ECO:0008006" key="4">
    <source>
        <dbReference type="Google" id="ProtNLM"/>
    </source>
</evidence>
<protein>
    <recommendedName>
        <fullName evidence="4">MucR family transcriptional regulator</fullName>
    </recommendedName>
</protein>
<dbReference type="Proteomes" id="UP000292507">
    <property type="component" value="Unassembled WGS sequence"/>
</dbReference>
<dbReference type="EMBL" id="SHKV01000001">
    <property type="protein sequence ID" value="RZU34318.1"/>
    <property type="molecule type" value="Genomic_DNA"/>
</dbReference>